<feature type="compositionally biased region" description="Polar residues" evidence="1">
    <location>
        <begin position="198"/>
        <end position="208"/>
    </location>
</feature>
<evidence type="ECO:0000313" key="3">
    <source>
        <dbReference type="Proteomes" id="UP000185783"/>
    </source>
</evidence>
<dbReference type="EMBL" id="LVVZ01000011">
    <property type="protein sequence ID" value="OKL44790.1"/>
    <property type="molecule type" value="Genomic_DNA"/>
</dbReference>
<name>A0A1U7JJ67_9HYPH</name>
<accession>A0A1U7JJ67</accession>
<dbReference type="RefSeq" id="WP_028481944.1">
    <property type="nucleotide sequence ID" value="NZ_LVVZ01000011.1"/>
</dbReference>
<feature type="region of interest" description="Disordered" evidence="1">
    <location>
        <begin position="17"/>
        <end position="55"/>
    </location>
</feature>
<keyword evidence="3" id="KW-1185">Reference proteome</keyword>
<feature type="region of interest" description="Disordered" evidence="1">
    <location>
        <begin position="1031"/>
        <end position="1061"/>
    </location>
</feature>
<dbReference type="STRING" id="197461.A3843_06855"/>
<organism evidence="2 3">
    <name type="scientific">Pseudovibrio exalbescens</name>
    <dbReference type="NCBI Taxonomy" id="197461"/>
    <lineage>
        <taxon>Bacteria</taxon>
        <taxon>Pseudomonadati</taxon>
        <taxon>Pseudomonadota</taxon>
        <taxon>Alphaproteobacteria</taxon>
        <taxon>Hyphomicrobiales</taxon>
        <taxon>Stappiaceae</taxon>
        <taxon>Pseudovibrio</taxon>
    </lineage>
</organism>
<gene>
    <name evidence="2" type="ORF">A3843_06855</name>
</gene>
<feature type="compositionally biased region" description="Polar residues" evidence="1">
    <location>
        <begin position="22"/>
        <end position="48"/>
    </location>
</feature>
<dbReference type="Proteomes" id="UP000185783">
    <property type="component" value="Unassembled WGS sequence"/>
</dbReference>
<evidence type="ECO:0000313" key="2">
    <source>
        <dbReference type="EMBL" id="OKL44790.1"/>
    </source>
</evidence>
<proteinExistence type="predicted"/>
<feature type="region of interest" description="Disordered" evidence="1">
    <location>
        <begin position="186"/>
        <end position="226"/>
    </location>
</feature>
<reference evidence="2 3" key="1">
    <citation type="submission" date="2016-03" db="EMBL/GenBank/DDBJ databases">
        <title>Genome sequence of Nesiotobacter sp. nov., a moderately halophilic alphaproteobacterium isolated from the Yellow Sea, China.</title>
        <authorList>
            <person name="Zhang G."/>
            <person name="Zhang R."/>
        </authorList>
    </citation>
    <scope>NUCLEOTIDE SEQUENCE [LARGE SCALE GENOMIC DNA]</scope>
    <source>
        <strain evidence="2 3">WB1-6</strain>
    </source>
</reference>
<comment type="caution">
    <text evidence="2">The sequence shown here is derived from an EMBL/GenBank/DDBJ whole genome shotgun (WGS) entry which is preliminary data.</text>
</comment>
<evidence type="ECO:0000256" key="1">
    <source>
        <dbReference type="SAM" id="MobiDB-lite"/>
    </source>
</evidence>
<protein>
    <submittedName>
        <fullName evidence="2">Uncharacterized protein</fullName>
    </submittedName>
</protein>
<sequence length="1524" mass="147203">MSVNSDINDLKTQIDNAIDANDNGTPIPTPGSSGNDSGIQAAQNNSLGDQDRLVTPSVNNAADPWQEVQVDGGSAAAGNGIVDVNLARGAGDDASFSGTAEASADAVGRADMFTQNLEMGNNTQSNSISGSVTAGDYDAAASSGQGANFNNGQSSLAQESVNGLVSASQGNTLQETDSLREPTIVSESNIARHPTQKVDVNQSDPASSSAGDGINGTAGGSGSLGAGGRVGDDLSIDGASVAGSDASGVASAANQVLATGDNVQLNVAQLDVTGTDVNTVSGGGAGAAAGGAASLASTVSPANGEVNAQVAVNQGNALNDGGGQDGVELVDTPSVTNASQLTQGVNVDGGTASASDGIDINGSVGGNSRVDGDASIVGSAKASADAEGMAVAFTQDVSMGGNQQANVADVASVAGSVNAASAAENLASIEDGAGNLTAPTGSSDQAIGVRQTNSMDDVDRIKDAAVTNDGTARASEGIATQSVNVNGGTAEAGNGLAADGVVGNGRVGSDSDVEGSTTASASASGLASAFNQALGAGGNLQLNEAGAEVIGGSTATATSGENGAGVGDLADTASGAEVSAEIDVKSANVLDDTDAILSPTVTNNPFAGTTPDPITNVDQDVTVDGGTATSGNGIFQDDGVLGDVLSVGDDASISGLSSAQADASGTASAFNQSLAMGGNTQLNQAETSVTGGHRISASAGEDAAVVGALDADADGLADISADIGVDQDNTAFDGDSLNNPQVTNADGGIVEQTVASSGGTASAGNGIQQDNGGAIGGNALIKGDASFSGEAFASADATAKASVFNQAIETGSNAQFNQADAKVTGGHAVSAVSGSNDAVIDASDGAGTTPKIDPVVALDQDNRLDDADSVSAASVLNNGSVNQDATASGGSALSEDGISQVDGGTLGAANVAGDHSIAGSAIASADAAAGASAFNQTIDTGSNVQVNEASASSVGGDRITAVAGENDATIGAWETAPSDIAADSDAQITLSQTNDLLDDADLVTNASVVNNGSATQNVSADNSASQAISGDGIDQYYTDPDGADLGGSGVGDDSEIAGASSASSQATAAAGAFDQSIEVSGNGQQNTLEALATGGDSLVMATGEDNSEALGGNIPAWQLAGAPATPPLSAETTIDVSQRNDLDNKSDRITDATVLNDGTFSQNVSAQGGAATSGSGVVGDGGSGLYMDGPDSVGDDSSIAGSTSAEADAVAQASAFNQFIRTGNNVQINNGTIEVTGSNANTVSVGEDASGLGGTLASGYLAGNADTLISASQRNTIDDEGDQILGATVTNASGSNVEQSANAVGGSATAGNGIEDAGASYFSMGGTVGDDYSVTAEALASADAAAEVSAFNQTLLSGGNTQANAMDVDVVGGNDTLLFTGEDDSMELQVTPTGGQVAGSSAFKNGSDTVFTVEQANSLSDQDLISNPQVISANGTNMDQSVTVDGGSASTGDGILDAEDLFDFSAGDDLSIAAATSATADAMGVASAFNQTIVMGANVQANSLDVSVVGGSSTVAVIGEDDMA</sequence>
<feature type="compositionally biased region" description="Gly residues" evidence="1">
    <location>
        <begin position="213"/>
        <end position="226"/>
    </location>
</feature>